<keyword evidence="3" id="KW-1185">Reference proteome</keyword>
<dbReference type="RefSeq" id="WP_092236238.1">
    <property type="nucleotide sequence ID" value="NZ_FNLL01000010.1"/>
</dbReference>
<dbReference type="AlphaFoldDB" id="A0A1H2IYX4"/>
<accession>A0A1H2IYX4</accession>
<gene>
    <name evidence="2" type="ORF">SAMN04487931_11023</name>
</gene>
<evidence type="ECO:0008006" key="4">
    <source>
        <dbReference type="Google" id="ProtNLM"/>
    </source>
</evidence>
<feature type="transmembrane region" description="Helical" evidence="1">
    <location>
        <begin position="230"/>
        <end position="252"/>
    </location>
</feature>
<keyword evidence="1" id="KW-0472">Membrane</keyword>
<feature type="transmembrane region" description="Helical" evidence="1">
    <location>
        <begin position="129"/>
        <end position="154"/>
    </location>
</feature>
<keyword evidence="1" id="KW-0812">Transmembrane</keyword>
<evidence type="ECO:0000313" key="3">
    <source>
        <dbReference type="Proteomes" id="UP000199608"/>
    </source>
</evidence>
<feature type="transmembrane region" description="Helical" evidence="1">
    <location>
        <begin position="49"/>
        <end position="75"/>
    </location>
</feature>
<proteinExistence type="predicted"/>
<dbReference type="Proteomes" id="UP000199608">
    <property type="component" value="Unassembled WGS sequence"/>
</dbReference>
<organism evidence="2 3">
    <name type="scientific">Desulfobacula phenolica</name>
    <dbReference type="NCBI Taxonomy" id="90732"/>
    <lineage>
        <taxon>Bacteria</taxon>
        <taxon>Pseudomonadati</taxon>
        <taxon>Thermodesulfobacteriota</taxon>
        <taxon>Desulfobacteria</taxon>
        <taxon>Desulfobacterales</taxon>
        <taxon>Desulfobacteraceae</taxon>
        <taxon>Desulfobacula</taxon>
    </lineage>
</organism>
<feature type="transmembrane region" description="Helical" evidence="1">
    <location>
        <begin position="20"/>
        <end position="43"/>
    </location>
</feature>
<feature type="transmembrane region" description="Helical" evidence="1">
    <location>
        <begin position="198"/>
        <end position="218"/>
    </location>
</feature>
<feature type="transmembrane region" description="Helical" evidence="1">
    <location>
        <begin position="96"/>
        <end position="123"/>
    </location>
</feature>
<name>A0A1H2IYX4_9BACT</name>
<evidence type="ECO:0000313" key="2">
    <source>
        <dbReference type="EMBL" id="SDU49329.1"/>
    </source>
</evidence>
<reference evidence="3" key="1">
    <citation type="submission" date="2016-10" db="EMBL/GenBank/DDBJ databases">
        <authorList>
            <person name="Varghese N."/>
            <person name="Submissions S."/>
        </authorList>
    </citation>
    <scope>NUCLEOTIDE SEQUENCE [LARGE SCALE GENOMIC DNA]</scope>
    <source>
        <strain evidence="3">DSM 3384</strain>
    </source>
</reference>
<keyword evidence="1" id="KW-1133">Transmembrane helix</keyword>
<dbReference type="EMBL" id="FNLL01000010">
    <property type="protein sequence ID" value="SDU49329.1"/>
    <property type="molecule type" value="Genomic_DNA"/>
</dbReference>
<protein>
    <recommendedName>
        <fullName evidence="4">ABC-type transport system involved in multi-copper enzyme maturation, permease component</fullName>
    </recommendedName>
</protein>
<evidence type="ECO:0000256" key="1">
    <source>
        <dbReference type="SAM" id="Phobius"/>
    </source>
</evidence>
<sequence length="257" mass="29157">MRPMIYIARSMLKESLRSRIIWGMLLFLALFFVFSVYISFLSLDTPARFILNAGMVGLSLVGLAVTILFGLYAMYEEKNRYERYVLLNRIPRGAYLMGKFAGTVLIQALFSMVTAIGIFGLTWYFGNTIAYGIFGAAYWTMLEFSLLMAVGIFFYSMETGFPLNAMLVIGTYIVGHSTREAMLSFIGLGKLGSELHYYLVKALCIILPDFDFFNFRLALIHHEPIPVEKILISTGYWAFYLAGILILSSVFLKQKDI</sequence>